<dbReference type="GO" id="GO:0044594">
    <property type="term" value="F:17-beta-hydroxysteroid dehydrogenase (NAD+) activity"/>
    <property type="evidence" value="ECO:0007669"/>
    <property type="project" value="TreeGrafter"/>
</dbReference>
<dbReference type="InterPro" id="IPR054357">
    <property type="entry name" value="MFE-2_N"/>
</dbReference>
<feature type="domain" description="Peroxisomal multifunctional enzyme type 2-like N-terminal" evidence="3">
    <location>
        <begin position="19"/>
        <end position="145"/>
    </location>
</feature>
<dbReference type="CDD" id="cd03448">
    <property type="entry name" value="HDE_HSD"/>
    <property type="match status" value="1"/>
</dbReference>
<dbReference type="Gene3D" id="3.10.129.10">
    <property type="entry name" value="Hotdog Thioesterase"/>
    <property type="match status" value="1"/>
</dbReference>
<dbReference type="Pfam" id="PF01575">
    <property type="entry name" value="MaoC_dehydratas"/>
    <property type="match status" value="1"/>
</dbReference>
<dbReference type="OrthoDB" id="5522043at2"/>
<dbReference type="EMBL" id="CP021354">
    <property type="protein sequence ID" value="AWK73914.1"/>
    <property type="molecule type" value="Genomic_DNA"/>
</dbReference>
<evidence type="ECO:0000259" key="3">
    <source>
        <dbReference type="Pfam" id="PF22622"/>
    </source>
</evidence>
<dbReference type="PANTHER" id="PTHR13078:SF56">
    <property type="entry name" value="PEROXISOMAL MULTIFUNCTIONAL ENZYME TYPE 2"/>
    <property type="match status" value="1"/>
</dbReference>
<gene>
    <name evidence="4" type="ORF">CBI38_22485</name>
</gene>
<evidence type="ECO:0000313" key="4">
    <source>
        <dbReference type="EMBL" id="AWK73914.1"/>
    </source>
</evidence>
<dbReference type="RefSeq" id="WP_109332389.1">
    <property type="nucleotide sequence ID" value="NZ_CP021354.1"/>
</dbReference>
<reference evidence="4 5" key="1">
    <citation type="submission" date="2017-05" db="EMBL/GenBank/DDBJ databases">
        <title>Isolation of Rhodococcus sp. S2-17 biodegrading of BP-3.</title>
        <authorList>
            <person name="Lee Y."/>
            <person name="Kim K.H."/>
            <person name="Chun B.H."/>
            <person name="Jung H.S."/>
            <person name="Jeon C.O."/>
        </authorList>
    </citation>
    <scope>NUCLEOTIDE SEQUENCE [LARGE SCALE GENOMIC DNA]</scope>
    <source>
        <strain evidence="4 5">S2-17</strain>
    </source>
</reference>
<dbReference type="AlphaFoldDB" id="A0A2S2BZC4"/>
<dbReference type="GO" id="GO:0003857">
    <property type="term" value="F:(3S)-3-hydroxyacyl-CoA dehydrogenase (NAD+) activity"/>
    <property type="evidence" value="ECO:0007669"/>
    <property type="project" value="TreeGrafter"/>
</dbReference>
<dbReference type="Pfam" id="PF22622">
    <property type="entry name" value="MFE-2_hydrat-2_N"/>
    <property type="match status" value="1"/>
</dbReference>
<dbReference type="InterPro" id="IPR002539">
    <property type="entry name" value="MaoC-like_dom"/>
</dbReference>
<dbReference type="Proteomes" id="UP000245711">
    <property type="component" value="Chromosome"/>
</dbReference>
<name>A0A2S2BZC4_9NOCA</name>
<accession>A0A2S2BZC4</accession>
<dbReference type="GO" id="GO:0004300">
    <property type="term" value="F:enoyl-CoA hydratase activity"/>
    <property type="evidence" value="ECO:0007669"/>
    <property type="project" value="TreeGrafter"/>
</dbReference>
<organism evidence="4 5">
    <name type="scientific">Rhodococcus oxybenzonivorans</name>
    <dbReference type="NCBI Taxonomy" id="1990687"/>
    <lineage>
        <taxon>Bacteria</taxon>
        <taxon>Bacillati</taxon>
        <taxon>Actinomycetota</taxon>
        <taxon>Actinomycetes</taxon>
        <taxon>Mycobacteriales</taxon>
        <taxon>Nocardiaceae</taxon>
        <taxon>Rhodococcus</taxon>
    </lineage>
</organism>
<protein>
    <submittedName>
        <fullName evidence="4">3-alpha,7-alpha, 12-alpha-trihydroxy-5-beta-cholest-24-enoyl-CoA hydratase</fullName>
    </submittedName>
</protein>
<proteinExistence type="inferred from homology"/>
<evidence type="ECO:0000256" key="1">
    <source>
        <dbReference type="ARBA" id="ARBA00005254"/>
    </source>
</evidence>
<comment type="similarity">
    <text evidence="1">Belongs to the enoyl-CoA hydratase/isomerase family.</text>
</comment>
<dbReference type="SUPFAM" id="SSF54637">
    <property type="entry name" value="Thioesterase/thiol ester dehydrase-isomerase"/>
    <property type="match status" value="2"/>
</dbReference>
<dbReference type="GO" id="GO:0006635">
    <property type="term" value="P:fatty acid beta-oxidation"/>
    <property type="evidence" value="ECO:0007669"/>
    <property type="project" value="TreeGrafter"/>
</dbReference>
<dbReference type="PANTHER" id="PTHR13078">
    <property type="entry name" value="PEROXISOMAL MULTIFUNCTIONAL ENZYME TYPE 2-RELATED"/>
    <property type="match status" value="1"/>
</dbReference>
<keyword evidence="5" id="KW-1185">Reference proteome</keyword>
<sequence>MPLNLDAIGFRAEPFTVTWTAEDAILYALGVGAGQADPLDELALTTENTTGVDQQVLPTFGVVLAQSGILRRIPIGEFDRSKLLHADQQIEMNGTIPIEGAATVEARLDGIHDKRTGALVVISAHACDAETGKALWTSRLGYFIRDEVGLAGEPAAADWRDPDREPDHLLATPTRPDQALLYRLSGDRNPLHSDPTFAARAGFDRPILHGLCTYGVVHRALLGTLCDGDTSRIDGMYARFSRPVLPGEKLRTAIWRDDNGARFRTIDGAGRTVLDRGRFDFR</sequence>
<dbReference type="KEGG" id="roz:CBI38_22485"/>
<evidence type="ECO:0000313" key="5">
    <source>
        <dbReference type="Proteomes" id="UP000245711"/>
    </source>
</evidence>
<evidence type="ECO:0000259" key="2">
    <source>
        <dbReference type="Pfam" id="PF01575"/>
    </source>
</evidence>
<feature type="domain" description="MaoC-like" evidence="2">
    <location>
        <begin position="162"/>
        <end position="273"/>
    </location>
</feature>
<dbReference type="InterPro" id="IPR029069">
    <property type="entry name" value="HotDog_dom_sf"/>
</dbReference>